<name>A0A7V8FQG8_9BURK</name>
<dbReference type="FunFam" id="3.40.50.150:FF:000053">
    <property type="entry name" value="Release factor glutamine methyltransferase"/>
    <property type="match status" value="1"/>
</dbReference>
<evidence type="ECO:0000256" key="2">
    <source>
        <dbReference type="ARBA" id="ARBA00022679"/>
    </source>
</evidence>
<feature type="binding site" evidence="5">
    <location>
        <begin position="123"/>
        <end position="127"/>
    </location>
    <ligand>
        <name>S-adenosyl-L-methionine</name>
        <dbReference type="ChEBI" id="CHEBI:59789"/>
    </ligand>
</feature>
<feature type="binding site" evidence="5">
    <location>
        <position position="173"/>
    </location>
    <ligand>
        <name>S-adenosyl-L-methionine</name>
        <dbReference type="ChEBI" id="CHEBI:59789"/>
    </ligand>
</feature>
<dbReference type="Proteomes" id="UP000461670">
    <property type="component" value="Unassembled WGS sequence"/>
</dbReference>
<dbReference type="InterPro" id="IPR040758">
    <property type="entry name" value="PrmC_N"/>
</dbReference>
<dbReference type="NCBIfam" id="TIGR00536">
    <property type="entry name" value="hemK_fam"/>
    <property type="match status" value="1"/>
</dbReference>
<dbReference type="EC" id="2.1.1.297" evidence="5"/>
<accession>A0A7V8FQG8</accession>
<dbReference type="InterPro" id="IPR019874">
    <property type="entry name" value="RF_methyltr_PrmC"/>
</dbReference>
<dbReference type="InterPro" id="IPR029063">
    <property type="entry name" value="SAM-dependent_MTases_sf"/>
</dbReference>
<dbReference type="GO" id="GO:0003676">
    <property type="term" value="F:nucleic acid binding"/>
    <property type="evidence" value="ECO:0007669"/>
    <property type="project" value="InterPro"/>
</dbReference>
<dbReference type="NCBIfam" id="TIGR03534">
    <property type="entry name" value="RF_mod_PrmC"/>
    <property type="match status" value="1"/>
</dbReference>
<dbReference type="CDD" id="cd02440">
    <property type="entry name" value="AdoMet_MTases"/>
    <property type="match status" value="1"/>
</dbReference>
<evidence type="ECO:0000256" key="3">
    <source>
        <dbReference type="ARBA" id="ARBA00022691"/>
    </source>
</evidence>
<dbReference type="HAMAP" id="MF_02126">
    <property type="entry name" value="RF_methyltr_PrmC"/>
    <property type="match status" value="1"/>
</dbReference>
<dbReference type="InterPro" id="IPR004556">
    <property type="entry name" value="HemK-like"/>
</dbReference>
<keyword evidence="1 5" id="KW-0489">Methyltransferase</keyword>
<comment type="catalytic activity">
    <reaction evidence="4 5">
        <text>L-glutaminyl-[peptide chain release factor] + S-adenosyl-L-methionine = N(5)-methyl-L-glutaminyl-[peptide chain release factor] + S-adenosyl-L-homocysteine + H(+)</text>
        <dbReference type="Rhea" id="RHEA:42896"/>
        <dbReference type="Rhea" id="RHEA-COMP:10271"/>
        <dbReference type="Rhea" id="RHEA-COMP:10272"/>
        <dbReference type="ChEBI" id="CHEBI:15378"/>
        <dbReference type="ChEBI" id="CHEBI:30011"/>
        <dbReference type="ChEBI" id="CHEBI:57856"/>
        <dbReference type="ChEBI" id="CHEBI:59789"/>
        <dbReference type="ChEBI" id="CHEBI:61891"/>
        <dbReference type="EC" id="2.1.1.297"/>
    </reaction>
</comment>
<evidence type="ECO:0000313" key="8">
    <source>
        <dbReference type="EMBL" id="KAF1022428.1"/>
    </source>
</evidence>
<comment type="similarity">
    <text evidence="5">Belongs to the protein N5-glutamine methyltransferase family. PrmC subfamily.</text>
</comment>
<dbReference type="Pfam" id="PF17827">
    <property type="entry name" value="PrmC_N"/>
    <property type="match status" value="1"/>
</dbReference>
<dbReference type="Pfam" id="PF05175">
    <property type="entry name" value="MTS"/>
    <property type="match status" value="1"/>
</dbReference>
<dbReference type="InterPro" id="IPR007848">
    <property type="entry name" value="Small_mtfrase_dom"/>
</dbReference>
<gene>
    <name evidence="8" type="primary">prmC_1</name>
    <name evidence="5" type="synonym">prmC</name>
    <name evidence="8" type="ORF">GAK30_01212</name>
</gene>
<proteinExistence type="inferred from homology"/>
<dbReference type="SUPFAM" id="SSF53335">
    <property type="entry name" value="S-adenosyl-L-methionine-dependent methyltransferases"/>
    <property type="match status" value="1"/>
</dbReference>
<evidence type="ECO:0000313" key="9">
    <source>
        <dbReference type="Proteomes" id="UP000461670"/>
    </source>
</evidence>
<dbReference type="PANTHER" id="PTHR18895:SF74">
    <property type="entry name" value="MTRF1L RELEASE FACTOR GLUTAMINE METHYLTRANSFERASE"/>
    <property type="match status" value="1"/>
</dbReference>
<feature type="binding site" evidence="5">
    <location>
        <begin position="189"/>
        <end position="192"/>
    </location>
    <ligand>
        <name>substrate</name>
    </ligand>
</feature>
<organism evidence="8 9">
    <name type="scientific">Paracidovorax wautersii</name>
    <dbReference type="NCBI Taxonomy" id="1177982"/>
    <lineage>
        <taxon>Bacteria</taxon>
        <taxon>Pseudomonadati</taxon>
        <taxon>Pseudomonadota</taxon>
        <taxon>Betaproteobacteria</taxon>
        <taxon>Burkholderiales</taxon>
        <taxon>Comamonadaceae</taxon>
        <taxon>Paracidovorax</taxon>
    </lineage>
</organism>
<dbReference type="Gene3D" id="1.10.8.10">
    <property type="entry name" value="DNA helicase RuvA subunit, C-terminal domain"/>
    <property type="match status" value="1"/>
</dbReference>
<evidence type="ECO:0000256" key="1">
    <source>
        <dbReference type="ARBA" id="ARBA00022603"/>
    </source>
</evidence>
<comment type="caution">
    <text evidence="8">The sequence shown here is derived from an EMBL/GenBank/DDBJ whole genome shotgun (WGS) entry which is preliminary data.</text>
</comment>
<feature type="binding site" evidence="5">
    <location>
        <position position="189"/>
    </location>
    <ligand>
        <name>S-adenosyl-L-methionine</name>
        <dbReference type="ChEBI" id="CHEBI:59789"/>
    </ligand>
</feature>
<protein>
    <recommendedName>
        <fullName evidence="5">Release factor glutamine methyltransferase</fullName>
        <shortName evidence="5">RF MTase</shortName>
        <ecNumber evidence="5">2.1.1.297</ecNumber>
    </recommendedName>
    <alternativeName>
        <fullName evidence="5">N5-glutamine methyltransferase PrmC</fullName>
    </alternativeName>
    <alternativeName>
        <fullName evidence="5">Protein-(glutamine-N5) MTase PrmC</fullName>
    </alternativeName>
    <alternativeName>
        <fullName evidence="5">Protein-glutamine N-methyltransferase PrmC</fullName>
    </alternativeName>
</protein>
<feature type="domain" description="Methyltransferase small" evidence="6">
    <location>
        <begin position="111"/>
        <end position="198"/>
    </location>
</feature>
<feature type="domain" description="Release factor glutamine methyltransferase N-terminal" evidence="7">
    <location>
        <begin position="20"/>
        <end position="78"/>
    </location>
</feature>
<dbReference type="AlphaFoldDB" id="A0A7V8FQG8"/>
<evidence type="ECO:0000259" key="6">
    <source>
        <dbReference type="Pfam" id="PF05175"/>
    </source>
</evidence>
<keyword evidence="2 5" id="KW-0808">Transferase</keyword>
<keyword evidence="3 5" id="KW-0949">S-adenosyl-L-methionine</keyword>
<sequence length="283" mass="30099">MNAPTPTTVASAWQTAQRAHGLDRLDAQLLLLHALGRPQDRAWLLTHDGDALDAAALARFAAAAARRAAGEPLAYIVGEKEFFGLVLQVDRRVLVPRPDTETLVEWSLAVLAGRTTPRAIDLGTGSGAIALALRAQRPDAQLHALDASADALAVARANAERLALPVTFWQGHWLASHPQDAGYDLIVSNPPYIAQDDHHLPALAFEPPGALTAGPDGLDDIRLIVQQAPAYLRPGGWLLFEHGHDQAPAVRALLAQAGFSLVQSRRDLAGIERCSGGVRSIAG</sequence>
<dbReference type="InterPro" id="IPR002052">
    <property type="entry name" value="DNA_methylase_N6_adenine_CS"/>
</dbReference>
<dbReference type="PROSITE" id="PS00092">
    <property type="entry name" value="N6_MTASE"/>
    <property type="match status" value="1"/>
</dbReference>
<dbReference type="Gene3D" id="3.40.50.150">
    <property type="entry name" value="Vaccinia Virus protein VP39"/>
    <property type="match status" value="1"/>
</dbReference>
<dbReference type="GO" id="GO:0102559">
    <property type="term" value="F:peptide chain release factor N(5)-glutamine methyltransferase activity"/>
    <property type="evidence" value="ECO:0007669"/>
    <property type="project" value="UniProtKB-EC"/>
</dbReference>
<comment type="function">
    <text evidence="5">Methylates the class 1 translation termination release factors RF1/PrfA and RF2/PrfB on the glutamine residue of the universally conserved GGQ motif.</text>
</comment>
<dbReference type="GO" id="GO:0032259">
    <property type="term" value="P:methylation"/>
    <property type="evidence" value="ECO:0007669"/>
    <property type="project" value="UniProtKB-KW"/>
</dbReference>
<feature type="binding site" evidence="5">
    <location>
        <position position="146"/>
    </location>
    <ligand>
        <name>S-adenosyl-L-methionine</name>
        <dbReference type="ChEBI" id="CHEBI:59789"/>
    </ligand>
</feature>
<dbReference type="PANTHER" id="PTHR18895">
    <property type="entry name" value="HEMK METHYLTRANSFERASE"/>
    <property type="match status" value="1"/>
</dbReference>
<evidence type="ECO:0000256" key="4">
    <source>
        <dbReference type="ARBA" id="ARBA00048391"/>
    </source>
</evidence>
<dbReference type="EMBL" id="WNDQ01000012">
    <property type="protein sequence ID" value="KAF1022428.1"/>
    <property type="molecule type" value="Genomic_DNA"/>
</dbReference>
<evidence type="ECO:0000259" key="7">
    <source>
        <dbReference type="Pfam" id="PF17827"/>
    </source>
</evidence>
<dbReference type="InterPro" id="IPR050320">
    <property type="entry name" value="N5-glutamine_MTase"/>
</dbReference>
<evidence type="ECO:0000256" key="5">
    <source>
        <dbReference type="HAMAP-Rule" id="MF_02126"/>
    </source>
</evidence>
<reference evidence="9" key="1">
    <citation type="journal article" date="2020" name="MBio">
        <title>Horizontal gene transfer to a defensive symbiont with a reduced genome amongst a multipartite beetle microbiome.</title>
        <authorList>
            <person name="Waterworth S.C."/>
            <person name="Florez L.V."/>
            <person name="Rees E.R."/>
            <person name="Hertweck C."/>
            <person name="Kaltenpoth M."/>
            <person name="Kwan J.C."/>
        </authorList>
    </citation>
    <scope>NUCLEOTIDE SEQUENCE [LARGE SCALE GENOMIC DNA]</scope>
</reference>